<protein>
    <submittedName>
        <fullName evidence="8">Formate dehydrogenase iron-sulfur subunit</fullName>
    </submittedName>
</protein>
<dbReference type="SUPFAM" id="SSF54862">
    <property type="entry name" value="4Fe-4S ferredoxins"/>
    <property type="match status" value="1"/>
</dbReference>
<dbReference type="GO" id="GO:0046872">
    <property type="term" value="F:metal ion binding"/>
    <property type="evidence" value="ECO:0007669"/>
    <property type="project" value="UniProtKB-KW"/>
</dbReference>
<organism evidence="8 9">
    <name type="scientific">Desulfotruncus arcticus DSM 17038</name>
    <dbReference type="NCBI Taxonomy" id="1121424"/>
    <lineage>
        <taxon>Bacteria</taxon>
        <taxon>Bacillati</taxon>
        <taxon>Bacillota</taxon>
        <taxon>Clostridia</taxon>
        <taxon>Eubacteriales</taxon>
        <taxon>Desulfallaceae</taxon>
        <taxon>Desulfotruncus</taxon>
    </lineage>
</organism>
<feature type="domain" description="4Fe-4S ferredoxin-type" evidence="7">
    <location>
        <begin position="96"/>
        <end position="125"/>
    </location>
</feature>
<dbReference type="PROSITE" id="PS00198">
    <property type="entry name" value="4FE4S_FER_1"/>
    <property type="match status" value="1"/>
</dbReference>
<dbReference type="Gene3D" id="3.30.70.20">
    <property type="match status" value="2"/>
</dbReference>
<keyword evidence="9" id="KW-1185">Reference proteome</keyword>
<dbReference type="GO" id="GO:0051539">
    <property type="term" value="F:4 iron, 4 sulfur cluster binding"/>
    <property type="evidence" value="ECO:0007669"/>
    <property type="project" value="UniProtKB-KW"/>
</dbReference>
<keyword evidence="5" id="KW-0408">Iron</keyword>
<dbReference type="PANTHER" id="PTHR43545">
    <property type="entry name" value="FORMATE DEHYDROGENASE, NITRATE-INDUCIBLE, IRON-SULFUR SUBUNIT"/>
    <property type="match status" value="1"/>
</dbReference>
<keyword evidence="6" id="KW-0411">Iron-sulfur</keyword>
<accession>A0A1I2T2P6</accession>
<dbReference type="Proteomes" id="UP000199337">
    <property type="component" value="Unassembled WGS sequence"/>
</dbReference>
<dbReference type="RefSeq" id="WP_092471318.1">
    <property type="nucleotide sequence ID" value="NZ_FOOX01000006.1"/>
</dbReference>
<dbReference type="OrthoDB" id="9810688at2"/>
<dbReference type="PANTHER" id="PTHR43545:SF4">
    <property type="entry name" value="IRON-SULFUR PROTEIN"/>
    <property type="match status" value="1"/>
</dbReference>
<comment type="subcellular location">
    <subcellularLocation>
        <location evidence="1">Cell envelope</location>
    </subcellularLocation>
</comment>
<proteinExistence type="predicted"/>
<reference evidence="9" key="1">
    <citation type="submission" date="2016-10" db="EMBL/GenBank/DDBJ databases">
        <authorList>
            <person name="Varghese N."/>
            <person name="Submissions S."/>
        </authorList>
    </citation>
    <scope>NUCLEOTIDE SEQUENCE [LARGE SCALE GENOMIC DNA]</scope>
    <source>
        <strain evidence="9">DSM 17038</strain>
    </source>
</reference>
<evidence type="ECO:0000256" key="3">
    <source>
        <dbReference type="ARBA" id="ARBA00022723"/>
    </source>
</evidence>
<gene>
    <name evidence="8" type="ORF">SAMN05660649_02098</name>
</gene>
<evidence type="ECO:0000256" key="5">
    <source>
        <dbReference type="ARBA" id="ARBA00023004"/>
    </source>
</evidence>
<evidence type="ECO:0000256" key="6">
    <source>
        <dbReference type="ARBA" id="ARBA00023014"/>
    </source>
</evidence>
<name>A0A1I2T2P6_9FIRM</name>
<evidence type="ECO:0000313" key="9">
    <source>
        <dbReference type="Proteomes" id="UP000199337"/>
    </source>
</evidence>
<feature type="domain" description="4Fe-4S ferredoxin-type" evidence="7">
    <location>
        <begin position="3"/>
        <end position="33"/>
    </location>
</feature>
<dbReference type="EMBL" id="FOOX01000006">
    <property type="protein sequence ID" value="SFG58429.1"/>
    <property type="molecule type" value="Genomic_DNA"/>
</dbReference>
<dbReference type="STRING" id="341036.SAMN05660649_02098"/>
<evidence type="ECO:0000256" key="1">
    <source>
        <dbReference type="ARBA" id="ARBA00004196"/>
    </source>
</evidence>
<dbReference type="AlphaFoldDB" id="A0A1I2T2P6"/>
<dbReference type="GO" id="GO:0030313">
    <property type="term" value="C:cell envelope"/>
    <property type="evidence" value="ECO:0007669"/>
    <property type="project" value="UniProtKB-SubCell"/>
</dbReference>
<dbReference type="CDD" id="cd10561">
    <property type="entry name" value="HybA_like"/>
    <property type="match status" value="1"/>
</dbReference>
<keyword evidence="2" id="KW-0004">4Fe-4S</keyword>
<dbReference type="InterPro" id="IPR017900">
    <property type="entry name" value="4Fe4S_Fe_S_CS"/>
</dbReference>
<keyword evidence="4" id="KW-0677">Repeat</keyword>
<evidence type="ECO:0000256" key="4">
    <source>
        <dbReference type="ARBA" id="ARBA00022737"/>
    </source>
</evidence>
<dbReference type="PROSITE" id="PS51379">
    <property type="entry name" value="4FE4S_FER_2"/>
    <property type="match status" value="2"/>
</dbReference>
<evidence type="ECO:0000256" key="2">
    <source>
        <dbReference type="ARBA" id="ARBA00022485"/>
    </source>
</evidence>
<evidence type="ECO:0000313" key="8">
    <source>
        <dbReference type="EMBL" id="SFG58429.1"/>
    </source>
</evidence>
<evidence type="ECO:0000259" key="7">
    <source>
        <dbReference type="PROSITE" id="PS51379"/>
    </source>
</evidence>
<sequence>MSKAVLVDISKCIGCKGCQVACKQWNDLPAAKTSFSNDLGNPSDGSGYTWTHVRFRTVENGDEVKYRFAKHQCFHCLEPACVSACFARALQKSPEGPVVYYPHLCVGCRYCMLACPFTVPKYEWEKTFPLISKCQFCLDPSGKYDRIRHGMKPACVSACPTGALQYGERSELLVQAWAKINSDSKYVKHVYGEKEAGGTSWLYISDVPFQIFDFRTDVTTRPLPEYSESYMKLTPVVALSWGALLTGMYLYTKRRNEISREQHDQKPGL</sequence>
<dbReference type="InterPro" id="IPR017896">
    <property type="entry name" value="4Fe4S_Fe-S-bd"/>
</dbReference>
<dbReference type="InterPro" id="IPR051555">
    <property type="entry name" value="FDH_Electron_Transfer_Unit"/>
</dbReference>
<dbReference type="Pfam" id="PF13247">
    <property type="entry name" value="Fer4_11"/>
    <property type="match status" value="1"/>
</dbReference>
<keyword evidence="3" id="KW-0479">Metal-binding</keyword>